<evidence type="ECO:0000256" key="3">
    <source>
        <dbReference type="ARBA" id="ARBA00022729"/>
    </source>
</evidence>
<evidence type="ECO:0008006" key="15">
    <source>
        <dbReference type="Google" id="ProtNLM"/>
    </source>
</evidence>
<evidence type="ECO:0000256" key="1">
    <source>
        <dbReference type="ARBA" id="ARBA00011073"/>
    </source>
</evidence>
<reference evidence="13 14" key="1">
    <citation type="submission" date="2020-10" db="EMBL/GenBank/DDBJ databases">
        <authorList>
            <person name="Sedaghatjoo S."/>
        </authorList>
    </citation>
    <scope>NUCLEOTIDE SEQUENCE [LARGE SCALE GENOMIC DNA]</scope>
    <source>
        <strain evidence="13 14">LLFL</strain>
    </source>
</reference>
<feature type="signal peptide" evidence="10">
    <location>
        <begin position="1"/>
        <end position="22"/>
    </location>
</feature>
<evidence type="ECO:0000256" key="5">
    <source>
        <dbReference type="ARBA" id="ARBA00022825"/>
    </source>
</evidence>
<feature type="compositionally biased region" description="Low complexity" evidence="9">
    <location>
        <begin position="124"/>
        <end position="133"/>
    </location>
</feature>
<feature type="active site" description="Charge relay system" evidence="6 7">
    <location>
        <position position="234"/>
    </location>
</feature>
<evidence type="ECO:0000259" key="12">
    <source>
        <dbReference type="Pfam" id="PF06280"/>
    </source>
</evidence>
<dbReference type="InterPro" id="IPR023827">
    <property type="entry name" value="Peptidase_S8_Asp-AS"/>
</dbReference>
<evidence type="ECO:0000256" key="7">
    <source>
        <dbReference type="PROSITE-ProRule" id="PRU01240"/>
    </source>
</evidence>
<dbReference type="Pfam" id="PF06280">
    <property type="entry name" value="fn3_5"/>
    <property type="match status" value="1"/>
</dbReference>
<accession>A0A9N8QBF0</accession>
<organism evidence="13 14">
    <name type="scientific">Tilletia laevis</name>
    <dbReference type="NCBI Taxonomy" id="157183"/>
    <lineage>
        <taxon>Eukaryota</taxon>
        <taxon>Fungi</taxon>
        <taxon>Dikarya</taxon>
        <taxon>Basidiomycota</taxon>
        <taxon>Ustilaginomycotina</taxon>
        <taxon>Exobasidiomycetes</taxon>
        <taxon>Tilletiales</taxon>
        <taxon>Tilletiaceae</taxon>
        <taxon>Tilletia</taxon>
    </lineage>
</organism>
<evidence type="ECO:0000256" key="2">
    <source>
        <dbReference type="ARBA" id="ARBA00022670"/>
    </source>
</evidence>
<proteinExistence type="inferred from homology"/>
<evidence type="ECO:0000313" key="13">
    <source>
        <dbReference type="EMBL" id="CAD6914984.1"/>
    </source>
</evidence>
<feature type="active site" description="Charge relay system" evidence="6 7">
    <location>
        <position position="179"/>
    </location>
</feature>
<dbReference type="InterPro" id="IPR015500">
    <property type="entry name" value="Peptidase_S8_subtilisin-rel"/>
</dbReference>
<dbReference type="InterPro" id="IPR022398">
    <property type="entry name" value="Peptidase_S8_His-AS"/>
</dbReference>
<dbReference type="GO" id="GO:0005615">
    <property type="term" value="C:extracellular space"/>
    <property type="evidence" value="ECO:0007669"/>
    <property type="project" value="TreeGrafter"/>
</dbReference>
<evidence type="ECO:0000256" key="10">
    <source>
        <dbReference type="SAM" id="SignalP"/>
    </source>
</evidence>
<comment type="caution">
    <text evidence="13">The sequence shown here is derived from an EMBL/GenBank/DDBJ whole genome shotgun (WGS) entry which is preliminary data.</text>
</comment>
<keyword evidence="2 7" id="KW-0645">Protease</keyword>
<dbReference type="Gene3D" id="3.40.50.200">
    <property type="entry name" value="Peptidase S8/S53 domain"/>
    <property type="match status" value="1"/>
</dbReference>
<dbReference type="InterPro" id="IPR050131">
    <property type="entry name" value="Peptidase_S8_subtilisin-like"/>
</dbReference>
<dbReference type="PROSITE" id="PS00136">
    <property type="entry name" value="SUBTILASE_ASP"/>
    <property type="match status" value="1"/>
</dbReference>
<feature type="chain" id="PRO_5041112140" description="Peptidase S8/S53 domain-containing protein" evidence="10">
    <location>
        <begin position="23"/>
        <end position="918"/>
    </location>
</feature>
<dbReference type="InterPro" id="IPR000209">
    <property type="entry name" value="Peptidase_S8/S53_dom"/>
</dbReference>
<dbReference type="PROSITE" id="PS00137">
    <property type="entry name" value="SUBTILASE_HIS"/>
    <property type="match status" value="1"/>
</dbReference>
<dbReference type="InterPro" id="IPR036852">
    <property type="entry name" value="Peptidase_S8/S53_dom_sf"/>
</dbReference>
<keyword evidence="3 10" id="KW-0732">Signal</keyword>
<dbReference type="InterPro" id="IPR023828">
    <property type="entry name" value="Peptidase_S8_Ser-AS"/>
</dbReference>
<evidence type="ECO:0000256" key="6">
    <source>
        <dbReference type="PIRSR" id="PIRSR615500-1"/>
    </source>
</evidence>
<evidence type="ECO:0000256" key="4">
    <source>
        <dbReference type="ARBA" id="ARBA00022801"/>
    </source>
</evidence>
<keyword evidence="5 7" id="KW-0720">Serine protease</keyword>
<comment type="similarity">
    <text evidence="1 7 8">Belongs to the peptidase S8 family.</text>
</comment>
<dbReference type="PANTHER" id="PTHR43806:SF66">
    <property type="entry name" value="SERIN ENDOPEPTIDASE"/>
    <property type="match status" value="1"/>
</dbReference>
<dbReference type="Gene3D" id="3.50.30.30">
    <property type="match status" value="1"/>
</dbReference>
<evidence type="ECO:0000256" key="9">
    <source>
        <dbReference type="SAM" id="MobiDB-lite"/>
    </source>
</evidence>
<protein>
    <recommendedName>
        <fullName evidence="15">Peptidase S8/S53 domain-containing protein</fullName>
    </recommendedName>
</protein>
<evidence type="ECO:0000259" key="11">
    <source>
        <dbReference type="Pfam" id="PF00082"/>
    </source>
</evidence>
<keyword evidence="14" id="KW-1185">Reference proteome</keyword>
<sequence>MRLQTFGLWAASVVLLLTSAQAAANRRKIETVVIVSFRSDQGKGQSAQNDETLHNGFEKYLNGRNITYKPRFRFKDVRMPLGSSLALSSENDVPKLYGYAAVEQVEIIQGGPSSAFEKRVRKQSTSSSSAPSAHRAHFPPRAVSAPAQTDTYGPHVMVGADKLHNEGSFGAGIKVGVIDTGIDYTHPAFGNCYGKPGCTVVGGYSFVSDNNTIALSTDPRPDCDDYGIESSWGHGTHVAGVIGAHDNVRNFTGMAPQALISAYRIASCTGISAPDIAAAAIVKAYQDGMDIISMSFSFASGWQQAFVARIVSSVVSLGTPVVLSMGNSGETGMFDPTSPTLAKGAYSVASVQNKDLYGYTFAIKSSKSSDSKVNTTVSSYLSTNPIKMTSSLPVYVSSKKVNNPNDGCDEYPDSTPNLAKYVTLIGAAKNCRLNTQIFNLQAKGAKYVLYYSDTSSELVYADQFVERGDDMQAGTISNADGVRIAKLAAAGNKVTFDFSAPKSVVLQNTVTGGLMGTYSQYSPSWTAGGLPGAAGVGGLVLSTWPVKAGSYEILSGTSFSTPMVAGAMALYRSIKGKSETPEQLNAIFTTTAKPVPYSKNSTLLNTVAQTGGGLIDVYRAVKSTTRVWPYQLLLNDTHNFNGSQKLTISNIGTQSQTFTLGHLPAGTAYSQDGSGKDIYLEGPIANVAQDQAGVRFSPASVTIAPGRSQDVQVVFTAPNADPKKLAVYSGYVQLKSNQDLGTLTVPYMGVAVDFSTIKTINMTVADGQRQTRLVDPSGKALTSDNNTYNLKGFEGQLQLVWGLNVGSQQAVFSLVKANTSFVPTYRQGQSGRNIKYCSTPLSPSDVVATLSKQILLDRGQGDPFYQYIGSQYTDAQGVDRTVPDGYFRVLLQVLRPMSDPAKACSYESYLSRAFHVKK</sequence>
<dbReference type="PROSITE" id="PS00138">
    <property type="entry name" value="SUBTILASE_SER"/>
    <property type="match status" value="1"/>
</dbReference>
<dbReference type="PANTHER" id="PTHR43806">
    <property type="entry name" value="PEPTIDASE S8"/>
    <property type="match status" value="1"/>
</dbReference>
<dbReference type="AlphaFoldDB" id="A0A9N8QBF0"/>
<dbReference type="SUPFAM" id="SSF52743">
    <property type="entry name" value="Subtilisin-like"/>
    <property type="match status" value="1"/>
</dbReference>
<dbReference type="Gene3D" id="2.60.40.1710">
    <property type="entry name" value="Subtilisin-like superfamily"/>
    <property type="match status" value="1"/>
</dbReference>
<feature type="domain" description="C5a peptidase/Subtilisin-like protease SBT2-like Fn3-like" evidence="12">
    <location>
        <begin position="634"/>
        <end position="748"/>
    </location>
</feature>
<feature type="domain" description="Peptidase S8/S53" evidence="11">
    <location>
        <begin position="170"/>
        <end position="595"/>
    </location>
</feature>
<keyword evidence="4 7" id="KW-0378">Hydrolase</keyword>
<dbReference type="Pfam" id="PF00082">
    <property type="entry name" value="Peptidase_S8"/>
    <property type="match status" value="1"/>
</dbReference>
<feature type="region of interest" description="Disordered" evidence="9">
    <location>
        <begin position="116"/>
        <end position="138"/>
    </location>
</feature>
<name>A0A9N8QBF0_9BASI</name>
<dbReference type="PRINTS" id="PR00723">
    <property type="entry name" value="SUBTILISIN"/>
</dbReference>
<dbReference type="EMBL" id="CAJHJF010001315">
    <property type="protein sequence ID" value="CAD6914984.1"/>
    <property type="molecule type" value="Genomic_DNA"/>
</dbReference>
<dbReference type="InterPro" id="IPR010435">
    <property type="entry name" value="C5a/SBT2-like_Fn3"/>
</dbReference>
<dbReference type="GO" id="GO:0006508">
    <property type="term" value="P:proteolysis"/>
    <property type="evidence" value="ECO:0007669"/>
    <property type="project" value="UniProtKB-KW"/>
</dbReference>
<feature type="active site" description="Charge relay system" evidence="6 7">
    <location>
        <position position="558"/>
    </location>
</feature>
<dbReference type="GO" id="GO:0016020">
    <property type="term" value="C:membrane"/>
    <property type="evidence" value="ECO:0007669"/>
    <property type="project" value="InterPro"/>
</dbReference>
<evidence type="ECO:0000313" key="14">
    <source>
        <dbReference type="Proteomes" id="UP000836404"/>
    </source>
</evidence>
<evidence type="ECO:0000256" key="8">
    <source>
        <dbReference type="RuleBase" id="RU003355"/>
    </source>
</evidence>
<gene>
    <name evidence="13" type="ORF">JKILLFL_G5476</name>
</gene>
<dbReference type="GO" id="GO:0004252">
    <property type="term" value="F:serine-type endopeptidase activity"/>
    <property type="evidence" value="ECO:0007669"/>
    <property type="project" value="UniProtKB-UniRule"/>
</dbReference>
<dbReference type="Proteomes" id="UP000836404">
    <property type="component" value="Unassembled WGS sequence"/>
</dbReference>
<dbReference type="PROSITE" id="PS51892">
    <property type="entry name" value="SUBTILASE"/>
    <property type="match status" value="1"/>
</dbReference>